<organism evidence="3 5">
    <name type="scientific">Frigoribacterium faeni</name>
    <dbReference type="NCBI Taxonomy" id="145483"/>
    <lineage>
        <taxon>Bacteria</taxon>
        <taxon>Bacillati</taxon>
        <taxon>Actinomycetota</taxon>
        <taxon>Actinomycetes</taxon>
        <taxon>Micrococcales</taxon>
        <taxon>Microbacteriaceae</taxon>
        <taxon>Frigoribacterium</taxon>
    </lineage>
</organism>
<reference evidence="3 5" key="2">
    <citation type="submission" date="2020-07" db="EMBL/GenBank/DDBJ databases">
        <title>Sequencing the genomes of 1000 actinobacteria strains.</title>
        <authorList>
            <person name="Klenk H.-P."/>
        </authorList>
    </citation>
    <scope>NUCLEOTIDE SEQUENCE [LARGE SCALE GENOMIC DNA]</scope>
    <source>
        <strain evidence="3 5">DSM 10309</strain>
    </source>
</reference>
<dbReference type="Proteomes" id="UP000522688">
    <property type="component" value="Unassembled WGS sequence"/>
</dbReference>
<proteinExistence type="predicted"/>
<dbReference type="CDD" id="cd05243">
    <property type="entry name" value="SDR_a5"/>
    <property type="match status" value="1"/>
</dbReference>
<dbReference type="PANTHER" id="PTHR15020">
    <property type="entry name" value="FLAVIN REDUCTASE-RELATED"/>
    <property type="match status" value="1"/>
</dbReference>
<accession>A0A7W3JG60</accession>
<dbReference type="Proteomes" id="UP000321154">
    <property type="component" value="Unassembled WGS sequence"/>
</dbReference>
<dbReference type="Pfam" id="PF13460">
    <property type="entry name" value="NAD_binding_10"/>
    <property type="match status" value="1"/>
</dbReference>
<evidence type="ECO:0000313" key="5">
    <source>
        <dbReference type="Proteomes" id="UP000522688"/>
    </source>
</evidence>
<protein>
    <submittedName>
        <fullName evidence="2">NAD-dependent dehydratase</fullName>
    </submittedName>
    <submittedName>
        <fullName evidence="3">Uncharacterized protein YbjT (DUF2867 family)</fullName>
    </submittedName>
</protein>
<gene>
    <name evidence="3" type="ORF">FB463_000422</name>
    <name evidence="2" type="ORF">FFA01_20120</name>
</gene>
<dbReference type="InterPro" id="IPR036291">
    <property type="entry name" value="NAD(P)-bd_dom_sf"/>
</dbReference>
<dbReference type="Gene3D" id="3.40.50.720">
    <property type="entry name" value="NAD(P)-binding Rossmann-like Domain"/>
    <property type="match status" value="1"/>
</dbReference>
<evidence type="ECO:0000313" key="4">
    <source>
        <dbReference type="Proteomes" id="UP000321154"/>
    </source>
</evidence>
<dbReference type="SUPFAM" id="SSF51735">
    <property type="entry name" value="NAD(P)-binding Rossmann-fold domains"/>
    <property type="match status" value="1"/>
</dbReference>
<reference evidence="2 4" key="1">
    <citation type="submission" date="2019-07" db="EMBL/GenBank/DDBJ databases">
        <title>Whole genome shotgun sequence of Frigoribacterium faeni NBRC 103066.</title>
        <authorList>
            <person name="Hosoyama A."/>
            <person name="Uohara A."/>
            <person name="Ohji S."/>
            <person name="Ichikawa N."/>
        </authorList>
    </citation>
    <scope>NUCLEOTIDE SEQUENCE [LARGE SCALE GENOMIC DNA]</scope>
    <source>
        <strain evidence="2 4">NBRC 103066</strain>
    </source>
</reference>
<feature type="domain" description="NAD(P)-binding" evidence="1">
    <location>
        <begin position="7"/>
        <end position="200"/>
    </location>
</feature>
<sequence>MRIVIAGGHGKIALLLERRLADAGHDPVGIVRNPDHTADLETAGARALVLDLEKTDVDTLAGHLDGADAVVFAAGGGGGSGAERKLTIDRDGAILLADAAEKAGVARYVMVSAIGTDDFDPARAELPAANDDDLYQVYMRAKSEADADLRRRDGLDWTIVRPGGLTDDAGTGQITVGTTVERGTIPRADVAEIIATALSEGTAVKTQFEAVSGDVSVSDALATIKY</sequence>
<dbReference type="EMBL" id="JACGWW010000001">
    <property type="protein sequence ID" value="MBA8812198.1"/>
    <property type="molecule type" value="Genomic_DNA"/>
</dbReference>
<evidence type="ECO:0000313" key="3">
    <source>
        <dbReference type="EMBL" id="MBA8812198.1"/>
    </source>
</evidence>
<dbReference type="OrthoDB" id="4248066at2"/>
<keyword evidence="4" id="KW-1185">Reference proteome</keyword>
<dbReference type="AlphaFoldDB" id="A0A7W3JG60"/>
<dbReference type="RefSeq" id="WP_146855693.1">
    <property type="nucleotide sequence ID" value="NZ_BAAAHR010000002.1"/>
</dbReference>
<evidence type="ECO:0000313" key="2">
    <source>
        <dbReference type="EMBL" id="GEK83703.1"/>
    </source>
</evidence>
<dbReference type="PANTHER" id="PTHR15020:SF50">
    <property type="entry name" value="UPF0659 PROTEIN YMR090W"/>
    <property type="match status" value="1"/>
</dbReference>
<dbReference type="EMBL" id="BJUV01000019">
    <property type="protein sequence ID" value="GEK83703.1"/>
    <property type="molecule type" value="Genomic_DNA"/>
</dbReference>
<evidence type="ECO:0000259" key="1">
    <source>
        <dbReference type="Pfam" id="PF13460"/>
    </source>
</evidence>
<dbReference type="InterPro" id="IPR016040">
    <property type="entry name" value="NAD(P)-bd_dom"/>
</dbReference>
<name>A0A7W3JG60_9MICO</name>
<comment type="caution">
    <text evidence="3">The sequence shown here is derived from an EMBL/GenBank/DDBJ whole genome shotgun (WGS) entry which is preliminary data.</text>
</comment>